<reference evidence="3" key="1">
    <citation type="journal article" date="2014" name="Int. J. Syst. Evol. Microbiol.">
        <title>Complete genome sequence of Corynebacterium casei LMG S-19264T (=DSM 44701T), isolated from a smear-ripened cheese.</title>
        <authorList>
            <consortium name="US DOE Joint Genome Institute (JGI-PGF)"/>
            <person name="Walter F."/>
            <person name="Albersmeier A."/>
            <person name="Kalinowski J."/>
            <person name="Ruckert C."/>
        </authorList>
    </citation>
    <scope>NUCLEOTIDE SEQUENCE</scope>
    <source>
        <strain evidence="3">JCM 4815</strain>
    </source>
</reference>
<comment type="caution">
    <text evidence="3">The sequence shown here is derived from an EMBL/GenBank/DDBJ whole genome shotgun (WGS) entry which is preliminary data.</text>
</comment>
<keyword evidence="1" id="KW-0175">Coiled coil</keyword>
<organism evidence="3 4">
    <name type="scientific">Streptomyces poonensis</name>
    <dbReference type="NCBI Taxonomy" id="68255"/>
    <lineage>
        <taxon>Bacteria</taxon>
        <taxon>Bacillati</taxon>
        <taxon>Actinomycetota</taxon>
        <taxon>Actinomycetes</taxon>
        <taxon>Kitasatosporales</taxon>
        <taxon>Streptomycetaceae</taxon>
        <taxon>Streptomyces</taxon>
    </lineage>
</organism>
<reference evidence="3" key="2">
    <citation type="submission" date="2020-09" db="EMBL/GenBank/DDBJ databases">
        <authorList>
            <person name="Sun Q."/>
            <person name="Ohkuma M."/>
        </authorList>
    </citation>
    <scope>NUCLEOTIDE SEQUENCE</scope>
    <source>
        <strain evidence="3">JCM 4815</strain>
    </source>
</reference>
<proteinExistence type="predicted"/>
<evidence type="ECO:0000256" key="2">
    <source>
        <dbReference type="SAM" id="MobiDB-lite"/>
    </source>
</evidence>
<dbReference type="AlphaFoldDB" id="A0A918PRQ3"/>
<feature type="coiled-coil region" evidence="1">
    <location>
        <begin position="26"/>
        <end position="53"/>
    </location>
</feature>
<dbReference type="Proteomes" id="UP000622166">
    <property type="component" value="Unassembled WGS sequence"/>
</dbReference>
<dbReference type="EMBL" id="BMVW01000009">
    <property type="protein sequence ID" value="GGZ20695.1"/>
    <property type="molecule type" value="Genomic_DNA"/>
</dbReference>
<gene>
    <name evidence="3" type="ORF">GCM10010365_46260</name>
</gene>
<sequence length="84" mass="8846">MQYPHEPAPAVNIGDTASTGHGTDVEQELGQRLRNLEKQVDTLTLAVQALVQGLEGLVGNGPVDGGRAVRAARLAHDILLVRGL</sequence>
<evidence type="ECO:0000256" key="1">
    <source>
        <dbReference type="SAM" id="Coils"/>
    </source>
</evidence>
<accession>A0A918PRQ3</accession>
<keyword evidence="4" id="KW-1185">Reference proteome</keyword>
<feature type="region of interest" description="Disordered" evidence="2">
    <location>
        <begin position="1"/>
        <end position="23"/>
    </location>
</feature>
<protein>
    <submittedName>
        <fullName evidence="3">Uncharacterized protein</fullName>
    </submittedName>
</protein>
<evidence type="ECO:0000313" key="3">
    <source>
        <dbReference type="EMBL" id="GGZ20695.1"/>
    </source>
</evidence>
<name>A0A918PRQ3_9ACTN</name>
<dbReference type="RefSeq" id="WP_189862052.1">
    <property type="nucleotide sequence ID" value="NZ_BMVW01000009.1"/>
</dbReference>
<evidence type="ECO:0000313" key="4">
    <source>
        <dbReference type="Proteomes" id="UP000622166"/>
    </source>
</evidence>